<accession>A0AAD4T0D4</accession>
<dbReference type="InterPro" id="IPR000743">
    <property type="entry name" value="Glyco_hydro_28"/>
</dbReference>
<keyword evidence="4" id="KW-0964">Secreted</keyword>
<dbReference type="SMART" id="SM00710">
    <property type="entry name" value="PbH1"/>
    <property type="match status" value="7"/>
</dbReference>
<evidence type="ECO:0000256" key="6">
    <source>
        <dbReference type="ARBA" id="ARBA00023295"/>
    </source>
</evidence>
<keyword evidence="11" id="KW-1185">Reference proteome</keyword>
<comment type="caution">
    <text evidence="10">The sequence shown here is derived from an EMBL/GenBank/DDBJ whole genome shotgun (WGS) entry which is preliminary data.</text>
</comment>
<name>A0AAD4T0D4_9MAGN</name>
<comment type="similarity">
    <text evidence="2 9">Belongs to the glycosyl hydrolase 28 family.</text>
</comment>
<organism evidence="10 11">
    <name type="scientific">Papaver atlanticum</name>
    <dbReference type="NCBI Taxonomy" id="357466"/>
    <lineage>
        <taxon>Eukaryota</taxon>
        <taxon>Viridiplantae</taxon>
        <taxon>Streptophyta</taxon>
        <taxon>Embryophyta</taxon>
        <taxon>Tracheophyta</taxon>
        <taxon>Spermatophyta</taxon>
        <taxon>Magnoliopsida</taxon>
        <taxon>Ranunculales</taxon>
        <taxon>Papaveraceae</taxon>
        <taxon>Papaveroideae</taxon>
        <taxon>Papaver</taxon>
    </lineage>
</organism>
<comment type="subcellular location">
    <subcellularLocation>
        <location evidence="1">Secreted</location>
        <location evidence="1">Cell wall</location>
    </subcellularLocation>
</comment>
<keyword evidence="6 9" id="KW-0326">Glycosidase</keyword>
<reference evidence="10" key="1">
    <citation type="submission" date="2022-04" db="EMBL/GenBank/DDBJ databases">
        <title>A functionally conserved STORR gene fusion in Papaver species that diverged 16.8 million years ago.</title>
        <authorList>
            <person name="Catania T."/>
        </authorList>
    </citation>
    <scope>NUCLEOTIDE SEQUENCE</scope>
    <source>
        <strain evidence="10">S-188037</strain>
    </source>
</reference>
<evidence type="ECO:0000313" key="10">
    <source>
        <dbReference type="EMBL" id="KAI3928689.1"/>
    </source>
</evidence>
<dbReference type="InterPro" id="IPR011050">
    <property type="entry name" value="Pectin_lyase_fold/virulence"/>
</dbReference>
<evidence type="ECO:0000256" key="9">
    <source>
        <dbReference type="RuleBase" id="RU361169"/>
    </source>
</evidence>
<protein>
    <recommendedName>
        <fullName evidence="12">Polygalacturonase</fullName>
    </recommendedName>
</protein>
<gene>
    <name evidence="10" type="ORF">MKW98_024290</name>
</gene>
<evidence type="ECO:0000256" key="2">
    <source>
        <dbReference type="ARBA" id="ARBA00008834"/>
    </source>
</evidence>
<dbReference type="PROSITE" id="PS00502">
    <property type="entry name" value="POLYGALACTURONASE"/>
    <property type="match status" value="1"/>
</dbReference>
<evidence type="ECO:0000256" key="5">
    <source>
        <dbReference type="ARBA" id="ARBA00022801"/>
    </source>
</evidence>
<dbReference type="GO" id="GO:0071555">
    <property type="term" value="P:cell wall organization"/>
    <property type="evidence" value="ECO:0007669"/>
    <property type="project" value="UniProtKB-KW"/>
</dbReference>
<dbReference type="PANTHER" id="PTHR31375">
    <property type="match status" value="1"/>
</dbReference>
<keyword evidence="3" id="KW-0134">Cell wall</keyword>
<dbReference type="GO" id="GO:0005975">
    <property type="term" value="P:carbohydrate metabolic process"/>
    <property type="evidence" value="ECO:0007669"/>
    <property type="project" value="InterPro"/>
</dbReference>
<evidence type="ECO:0000256" key="3">
    <source>
        <dbReference type="ARBA" id="ARBA00022512"/>
    </source>
</evidence>
<dbReference type="InterPro" id="IPR012334">
    <property type="entry name" value="Pectin_lyas_fold"/>
</dbReference>
<keyword evidence="5 9" id="KW-0378">Hydrolase</keyword>
<dbReference type="EMBL" id="JAJJMB010007708">
    <property type="protein sequence ID" value="KAI3928689.1"/>
    <property type="molecule type" value="Genomic_DNA"/>
</dbReference>
<dbReference type="SUPFAM" id="SSF51126">
    <property type="entry name" value="Pectin lyase-like"/>
    <property type="match status" value="1"/>
</dbReference>
<dbReference type="GO" id="GO:0004650">
    <property type="term" value="F:polygalacturonase activity"/>
    <property type="evidence" value="ECO:0007669"/>
    <property type="project" value="InterPro"/>
</dbReference>
<feature type="active site" evidence="8">
    <location>
        <position position="242"/>
    </location>
</feature>
<evidence type="ECO:0000256" key="4">
    <source>
        <dbReference type="ARBA" id="ARBA00022525"/>
    </source>
</evidence>
<evidence type="ECO:0000256" key="7">
    <source>
        <dbReference type="ARBA" id="ARBA00023316"/>
    </source>
</evidence>
<evidence type="ECO:0000313" key="11">
    <source>
        <dbReference type="Proteomes" id="UP001202328"/>
    </source>
</evidence>
<dbReference type="Gene3D" id="2.160.20.10">
    <property type="entry name" value="Single-stranded right-handed beta-helix, Pectin lyase-like"/>
    <property type="match status" value="1"/>
</dbReference>
<keyword evidence="7" id="KW-0961">Cell wall biogenesis/degradation</keyword>
<evidence type="ECO:0000256" key="1">
    <source>
        <dbReference type="ARBA" id="ARBA00004191"/>
    </source>
</evidence>
<dbReference type="Proteomes" id="UP001202328">
    <property type="component" value="Unassembled WGS sequence"/>
</dbReference>
<evidence type="ECO:0008006" key="12">
    <source>
        <dbReference type="Google" id="ProtNLM"/>
    </source>
</evidence>
<dbReference type="InterPro" id="IPR006626">
    <property type="entry name" value="PbH1"/>
</dbReference>
<sequence length="392" mass="42473">MCLLCMVQGTEIGFSRFDFKKLSGNDNVKLNVMNFGAVGNGKVDDSKAFLNAWTHMCNGTTGIITTLIIPQGRTFLVSPTIFNGPCKVKYPVVQVDGKIIAPAKGAWNGKPDRWIQFSNVYRLTIKGSGQIDGQGSTWWDQPNEMRPTALVLANCMGCLLRGLTHLNSPRNHISIFGCRELVISHINIIAPENSYNTDGIDISHSKGIRVQDSFIGTGDDCVALGDGSKYINITNVHCGPGHGVSIGSLGANGSEQRVEHVYVRNVHFNGTMNGARIKTWEGGKGYAKRISFDGITLENVYNPVIIDQHYFNKRSSERSAVQISDVVFRGISGTSTNAVVINLNCSEVIPCTNIVLDNIGIRSTRRGAKASSYCAHAHGAVSKTSPNVPCLV</sequence>
<proteinExistence type="inferred from homology"/>
<dbReference type="Pfam" id="PF00295">
    <property type="entry name" value="Glyco_hydro_28"/>
    <property type="match status" value="1"/>
</dbReference>
<dbReference type="AlphaFoldDB" id="A0AAD4T0D4"/>
<evidence type="ECO:0000256" key="8">
    <source>
        <dbReference type="PROSITE-ProRule" id="PRU10052"/>
    </source>
</evidence>